<name>A0A840X7J8_9MICO</name>
<evidence type="ECO:0000256" key="2">
    <source>
        <dbReference type="PROSITE-ProRule" id="PRU00169"/>
    </source>
</evidence>
<keyword evidence="4" id="KW-0238">DNA-binding</keyword>
<evidence type="ECO:0000313" key="5">
    <source>
        <dbReference type="Proteomes" id="UP000552883"/>
    </source>
</evidence>
<dbReference type="CDD" id="cd00156">
    <property type="entry name" value="REC"/>
    <property type="match status" value="1"/>
</dbReference>
<dbReference type="PROSITE" id="PS50110">
    <property type="entry name" value="RESPONSE_REGULATORY"/>
    <property type="match status" value="1"/>
</dbReference>
<dbReference type="Proteomes" id="UP000552883">
    <property type="component" value="Unassembled WGS sequence"/>
</dbReference>
<keyword evidence="1 2" id="KW-0597">Phosphoprotein</keyword>
<gene>
    <name evidence="4" type="ORF">BJ959_000670</name>
</gene>
<dbReference type="AlphaFoldDB" id="A0A840X7J8"/>
<dbReference type="InterPro" id="IPR050595">
    <property type="entry name" value="Bact_response_regulator"/>
</dbReference>
<dbReference type="InterPro" id="IPR001789">
    <property type="entry name" value="Sig_transdc_resp-reg_receiver"/>
</dbReference>
<comment type="caution">
    <text evidence="4">The sequence shown here is derived from an EMBL/GenBank/DDBJ whole genome shotgun (WGS) entry which is preliminary data.</text>
</comment>
<dbReference type="PANTHER" id="PTHR44591">
    <property type="entry name" value="STRESS RESPONSE REGULATOR PROTEIN 1"/>
    <property type="match status" value="1"/>
</dbReference>
<dbReference type="EMBL" id="JACHBS010000001">
    <property type="protein sequence ID" value="MBB5617174.1"/>
    <property type="molecule type" value="Genomic_DNA"/>
</dbReference>
<dbReference type="Pfam" id="PF00072">
    <property type="entry name" value="Response_reg"/>
    <property type="match status" value="1"/>
</dbReference>
<dbReference type="PANTHER" id="PTHR44591:SF23">
    <property type="entry name" value="CHEY SUBFAMILY"/>
    <property type="match status" value="1"/>
</dbReference>
<sequence length="128" mass="13478">MTAPEGSLATVLIADDDALVRGVLRMALSRAGYDVVEAADAPTAIAAAAEHSPRVVVLDINMPGGTLPETLRALRAQHPAIAVLVLSGESNAPRNLEGPLADFARKPIELDDLLDRVQRLVDPVTDPQ</sequence>
<dbReference type="RefSeq" id="WP_153982585.1">
    <property type="nucleotide sequence ID" value="NZ_BAAANZ010000009.1"/>
</dbReference>
<dbReference type="SUPFAM" id="SSF52172">
    <property type="entry name" value="CheY-like"/>
    <property type="match status" value="1"/>
</dbReference>
<organism evidence="4 5">
    <name type="scientific">Microcella frigidaquae</name>
    <dbReference type="NCBI Taxonomy" id="424758"/>
    <lineage>
        <taxon>Bacteria</taxon>
        <taxon>Bacillati</taxon>
        <taxon>Actinomycetota</taxon>
        <taxon>Actinomycetes</taxon>
        <taxon>Micrococcales</taxon>
        <taxon>Microbacteriaceae</taxon>
        <taxon>Microcella</taxon>
    </lineage>
</organism>
<accession>A0A840X7J8</accession>
<keyword evidence="5" id="KW-1185">Reference proteome</keyword>
<feature type="modified residue" description="4-aspartylphosphate" evidence="2">
    <location>
        <position position="59"/>
    </location>
</feature>
<feature type="domain" description="Response regulatory" evidence="3">
    <location>
        <begin position="10"/>
        <end position="121"/>
    </location>
</feature>
<dbReference type="Gene3D" id="3.40.50.2300">
    <property type="match status" value="1"/>
</dbReference>
<dbReference type="SMART" id="SM00448">
    <property type="entry name" value="REC"/>
    <property type="match status" value="1"/>
</dbReference>
<evidence type="ECO:0000256" key="1">
    <source>
        <dbReference type="ARBA" id="ARBA00022553"/>
    </source>
</evidence>
<proteinExistence type="predicted"/>
<dbReference type="InterPro" id="IPR011006">
    <property type="entry name" value="CheY-like_superfamily"/>
</dbReference>
<dbReference type="OrthoDB" id="9808843at2"/>
<evidence type="ECO:0000259" key="3">
    <source>
        <dbReference type="PROSITE" id="PS50110"/>
    </source>
</evidence>
<reference evidence="4 5" key="1">
    <citation type="submission" date="2020-08" db="EMBL/GenBank/DDBJ databases">
        <title>Sequencing the genomes of 1000 actinobacteria strains.</title>
        <authorList>
            <person name="Klenk H.-P."/>
        </authorList>
    </citation>
    <scope>NUCLEOTIDE SEQUENCE [LARGE SCALE GENOMIC DNA]</scope>
    <source>
        <strain evidence="4 5">DSM 23889</strain>
    </source>
</reference>
<dbReference type="GO" id="GO:0003677">
    <property type="term" value="F:DNA binding"/>
    <property type="evidence" value="ECO:0007669"/>
    <property type="project" value="UniProtKB-KW"/>
</dbReference>
<protein>
    <submittedName>
        <fullName evidence="4">DNA-binding NtrC family response regulator</fullName>
    </submittedName>
</protein>
<evidence type="ECO:0000313" key="4">
    <source>
        <dbReference type="EMBL" id="MBB5617174.1"/>
    </source>
</evidence>
<dbReference type="GO" id="GO:0000160">
    <property type="term" value="P:phosphorelay signal transduction system"/>
    <property type="evidence" value="ECO:0007669"/>
    <property type="project" value="InterPro"/>
</dbReference>